<proteinExistence type="predicted"/>
<dbReference type="EMBL" id="CAUYUJ010021830">
    <property type="protein sequence ID" value="CAK0907255.1"/>
    <property type="molecule type" value="Genomic_DNA"/>
</dbReference>
<keyword evidence="4" id="KW-1185">Reference proteome</keyword>
<feature type="coiled-coil region" evidence="1">
    <location>
        <begin position="132"/>
        <end position="204"/>
    </location>
</feature>
<evidence type="ECO:0000256" key="2">
    <source>
        <dbReference type="SAM" id="MobiDB-lite"/>
    </source>
</evidence>
<organism evidence="3 4">
    <name type="scientific">Prorocentrum cordatum</name>
    <dbReference type="NCBI Taxonomy" id="2364126"/>
    <lineage>
        <taxon>Eukaryota</taxon>
        <taxon>Sar</taxon>
        <taxon>Alveolata</taxon>
        <taxon>Dinophyceae</taxon>
        <taxon>Prorocentrales</taxon>
        <taxon>Prorocentraceae</taxon>
        <taxon>Prorocentrum</taxon>
    </lineage>
</organism>
<gene>
    <name evidence="3" type="ORF">PCOR1329_LOCUS82334</name>
</gene>
<evidence type="ECO:0000256" key="1">
    <source>
        <dbReference type="SAM" id="Coils"/>
    </source>
</evidence>
<evidence type="ECO:0000313" key="3">
    <source>
        <dbReference type="EMBL" id="CAK0907255.1"/>
    </source>
</evidence>
<name>A0ABN9Y7W0_9DINO</name>
<evidence type="ECO:0000313" key="4">
    <source>
        <dbReference type="Proteomes" id="UP001189429"/>
    </source>
</evidence>
<keyword evidence="1" id="KW-0175">Coiled coil</keyword>
<reference evidence="3" key="1">
    <citation type="submission" date="2023-10" db="EMBL/GenBank/DDBJ databases">
        <authorList>
            <person name="Chen Y."/>
            <person name="Shah S."/>
            <person name="Dougan E. K."/>
            <person name="Thang M."/>
            <person name="Chan C."/>
        </authorList>
    </citation>
    <scope>NUCLEOTIDE SEQUENCE [LARGE SCALE GENOMIC DNA]</scope>
</reference>
<comment type="caution">
    <text evidence="3">The sequence shown here is derived from an EMBL/GenBank/DDBJ whole genome shotgun (WGS) entry which is preliminary data.</text>
</comment>
<sequence>MPKARTFCGKVQSRSPSQRPHRPPSKAGGGAARSSGSARTEGPTPREQDMALREIAVLKPQLLASGQAGGAAADVAMGGGAEPGADAAAAKHKSKFAEVEKYTRTFEELLPADGTCGNDHIKQHIGLHKQERDRIRAEMQQARSLAARLQSISDSMDRAYICMDKGKKLAEEKREHARAAVAIAEEQEARIAKLEVELLELQQQRVDILRGAPPPPVLQGFKGGAAPAHRGRLH</sequence>
<accession>A0ABN9Y7W0</accession>
<protein>
    <submittedName>
        <fullName evidence="3">Uncharacterized protein</fullName>
    </submittedName>
</protein>
<feature type="region of interest" description="Disordered" evidence="2">
    <location>
        <begin position="1"/>
        <end position="49"/>
    </location>
</feature>
<dbReference type="Proteomes" id="UP001189429">
    <property type="component" value="Unassembled WGS sequence"/>
</dbReference>